<evidence type="ECO:0000313" key="2">
    <source>
        <dbReference type="EMBL" id="SHK73173.1"/>
    </source>
</evidence>
<gene>
    <name evidence="2" type="ORF">SAMN05443507_12115</name>
</gene>
<dbReference type="Gene3D" id="1.50.10.10">
    <property type="match status" value="1"/>
</dbReference>
<feature type="domain" description="Spermatogenesis-associated protein 20-like TRX" evidence="1">
    <location>
        <begin position="1"/>
        <end position="108"/>
    </location>
</feature>
<dbReference type="InterPro" id="IPR012341">
    <property type="entry name" value="6hp_glycosidase-like_sf"/>
</dbReference>
<name>A0A1M6UVH6_9BACL</name>
<dbReference type="PIRSF" id="PIRSF006402">
    <property type="entry name" value="UCP006402_thioredoxin"/>
    <property type="match status" value="1"/>
</dbReference>
<dbReference type="InterPro" id="IPR008928">
    <property type="entry name" value="6-hairpin_glycosidase_sf"/>
</dbReference>
<dbReference type="SUPFAM" id="SSF48208">
    <property type="entry name" value="Six-hairpin glycosidases"/>
    <property type="match status" value="1"/>
</dbReference>
<protein>
    <recommendedName>
        <fullName evidence="1">Spermatogenesis-associated protein 20-like TRX domain-containing protein</fullName>
    </recommendedName>
</protein>
<dbReference type="InterPro" id="IPR024705">
    <property type="entry name" value="Ssp411"/>
</dbReference>
<dbReference type="GO" id="GO:0005975">
    <property type="term" value="P:carbohydrate metabolic process"/>
    <property type="evidence" value="ECO:0007669"/>
    <property type="project" value="InterPro"/>
</dbReference>
<dbReference type="InterPro" id="IPR004879">
    <property type="entry name" value="Ssp411-like_TRX"/>
</dbReference>
<dbReference type="Pfam" id="PF03190">
    <property type="entry name" value="Thioredox_DsbH"/>
    <property type="match status" value="1"/>
</dbReference>
<dbReference type="InterPro" id="IPR036249">
    <property type="entry name" value="Thioredoxin-like_sf"/>
</dbReference>
<dbReference type="PANTHER" id="PTHR42899">
    <property type="entry name" value="SPERMATOGENESIS-ASSOCIATED PROTEIN 20"/>
    <property type="match status" value="1"/>
</dbReference>
<dbReference type="PANTHER" id="PTHR42899:SF1">
    <property type="entry name" value="SPERMATOGENESIS-ASSOCIATED PROTEIN 20"/>
    <property type="match status" value="1"/>
</dbReference>
<reference evidence="3" key="1">
    <citation type="submission" date="2016-11" db="EMBL/GenBank/DDBJ databases">
        <authorList>
            <person name="Varghese N."/>
            <person name="Submissions S."/>
        </authorList>
    </citation>
    <scope>NUCLEOTIDE SEQUENCE [LARGE SCALE GENOMIC DNA]</scope>
    <source>
        <strain evidence="3">USBA-503</strain>
    </source>
</reference>
<dbReference type="Proteomes" id="UP000184016">
    <property type="component" value="Unassembled WGS sequence"/>
</dbReference>
<dbReference type="OrthoDB" id="9762614at2"/>
<dbReference type="Gene3D" id="3.40.30.10">
    <property type="entry name" value="Glutaredoxin"/>
    <property type="match status" value="1"/>
</dbReference>
<proteinExistence type="predicted"/>
<dbReference type="AlphaFoldDB" id="A0A1M6UVH6"/>
<dbReference type="SUPFAM" id="SSF52833">
    <property type="entry name" value="Thioredoxin-like"/>
    <property type="match status" value="1"/>
</dbReference>
<evidence type="ECO:0000259" key="1">
    <source>
        <dbReference type="Pfam" id="PF03190"/>
    </source>
</evidence>
<keyword evidence="3" id="KW-1185">Reference proteome</keyword>
<sequence length="634" mass="73055">MAHESFEDEEVAAYLNRYFISVKVDREERPDVDHVYLSICQAFTGQGGWPLTVLLTPEKLPIFAGTYFPKRRMFGRIGLMELLEHFTRLWETDRNRLVKSGQRMIQAMEESQRQISKVEYRRWDSTLLHTVYEQLADSFDSQYGGFGDAPKFPMPHQLLFLLRYSLFENQPMALQMVEKTLQNMRMGGIFDQIGFGFSRYSVDARWEIPHFEKMLYDNALLAMVYLETYQMTNKRCYAEVAQEIFGYMKNSLLSPEGAFYAAEDADSEGEEGKFYSWDKEEIVSVLPEELAQSVIEMFGIQDIGHFEGKNVLRGFWEHADLDMFKNERDPYQIQKWSQDWREARPLLLKARSARTRPHLDDKILTGWNGLAIAALAIGARILEDSDLLELAIQSEAFLWGNLHLETGLMARYRAGEAKYRAYLTDYATYIWALVELYEASYDKRYLEKALTLLHEVVTDYWDKSGGAFFLSAHEIQDVPVRSKIAEDGAIPSGNSVLAVQMCRVGYLTGDTQWIQLAEQCLQTFLQDARAYPEAHIHLLSTGFWFSFPVNEFVVVGLRDHPATQAMLEPLRHVFLPNSVTLFWDQREEKSNIWDGLPSFTTVEGKTTGYQCSNFACQAPVTDIASWLSQFASPS</sequence>
<evidence type="ECO:0000313" key="3">
    <source>
        <dbReference type="Proteomes" id="UP000184016"/>
    </source>
</evidence>
<accession>A0A1M6UVH6</accession>
<organism evidence="2 3">
    <name type="scientific">Alicyclobacillus tolerans</name>
    <dbReference type="NCBI Taxonomy" id="90970"/>
    <lineage>
        <taxon>Bacteria</taxon>
        <taxon>Bacillati</taxon>
        <taxon>Bacillota</taxon>
        <taxon>Bacilli</taxon>
        <taxon>Bacillales</taxon>
        <taxon>Alicyclobacillaceae</taxon>
        <taxon>Alicyclobacillus</taxon>
    </lineage>
</organism>
<dbReference type="EMBL" id="FRAF01000021">
    <property type="protein sequence ID" value="SHK73173.1"/>
    <property type="molecule type" value="Genomic_DNA"/>
</dbReference>
<dbReference type="STRING" id="1830138.SAMN05443507_12115"/>